<evidence type="ECO:0000313" key="1">
    <source>
        <dbReference type="EMBL" id="KZT53346.1"/>
    </source>
</evidence>
<keyword evidence="2" id="KW-1185">Reference proteome</keyword>
<evidence type="ECO:0008006" key="3">
    <source>
        <dbReference type="Google" id="ProtNLM"/>
    </source>
</evidence>
<proteinExistence type="predicted"/>
<reference evidence="1 2" key="1">
    <citation type="journal article" date="2016" name="Mol. Biol. Evol.">
        <title>Comparative Genomics of Early-Diverging Mushroom-Forming Fungi Provides Insights into the Origins of Lignocellulose Decay Capabilities.</title>
        <authorList>
            <person name="Nagy L.G."/>
            <person name="Riley R."/>
            <person name="Tritt A."/>
            <person name="Adam C."/>
            <person name="Daum C."/>
            <person name="Floudas D."/>
            <person name="Sun H."/>
            <person name="Yadav J.S."/>
            <person name="Pangilinan J."/>
            <person name="Larsson K.H."/>
            <person name="Matsuura K."/>
            <person name="Barry K."/>
            <person name="Labutti K."/>
            <person name="Kuo R."/>
            <person name="Ohm R.A."/>
            <person name="Bhattacharya S.S."/>
            <person name="Shirouzu T."/>
            <person name="Yoshinaga Y."/>
            <person name="Martin F.M."/>
            <person name="Grigoriev I.V."/>
            <person name="Hibbett D.S."/>
        </authorList>
    </citation>
    <scope>NUCLEOTIDE SEQUENCE [LARGE SCALE GENOMIC DNA]</scope>
    <source>
        <strain evidence="1 2">HHB12733</strain>
    </source>
</reference>
<evidence type="ECO:0000313" key="2">
    <source>
        <dbReference type="Proteomes" id="UP000076842"/>
    </source>
</evidence>
<protein>
    <recommendedName>
        <fullName evidence="3">RING-type domain-containing protein</fullName>
    </recommendedName>
</protein>
<dbReference type="AlphaFoldDB" id="A0A165DR05"/>
<gene>
    <name evidence="1" type="ORF">CALCODRAFT_511489</name>
</gene>
<name>A0A165DR05_9BASI</name>
<organism evidence="1 2">
    <name type="scientific">Calocera cornea HHB12733</name>
    <dbReference type="NCBI Taxonomy" id="1353952"/>
    <lineage>
        <taxon>Eukaryota</taxon>
        <taxon>Fungi</taxon>
        <taxon>Dikarya</taxon>
        <taxon>Basidiomycota</taxon>
        <taxon>Agaricomycotina</taxon>
        <taxon>Dacrymycetes</taxon>
        <taxon>Dacrymycetales</taxon>
        <taxon>Dacrymycetaceae</taxon>
        <taxon>Calocera</taxon>
    </lineage>
</organism>
<dbReference type="InParanoid" id="A0A165DR05"/>
<sequence>MSGPTPTPTGAIHVDNNNMEEDIKIIEHWQASIECTDIEIVFMGWCRHAETLATHQQVVRHLSRRVPLTTAIEDSLAIVLVLYPDANVEDIAQLLCTFLPLFEECGVKETLKCLSNPRQYHKYLLWDQSVTSCRGTTEPQAGDDLNNQAIDDSPEDEELQECECCFALVHRMRMVVCIHGHSLCGPCMERQVLNLVSGQKTAVRCIAMATNSCTYTFPLHVVKPFLSPPVKRVLNQYMQVKELKNVDGIIFCNFCNYVCQVDSSYSATLLLCGHNRTGASHGGRQTGITTGMGNGEQIWMMPAHPVSKLTGEHLPLAEGGAMCSGRWRTGSGFHLIAAPWVKVRQHPPRDNEPPVKVDMADASIPMEADSARTECCWFLRYL</sequence>
<dbReference type="Proteomes" id="UP000076842">
    <property type="component" value="Unassembled WGS sequence"/>
</dbReference>
<dbReference type="EMBL" id="KV424040">
    <property type="protein sequence ID" value="KZT53346.1"/>
    <property type="molecule type" value="Genomic_DNA"/>
</dbReference>
<accession>A0A165DR05</accession>